<evidence type="ECO:0000313" key="1">
    <source>
        <dbReference type="EMBL" id="HIG63982.1"/>
    </source>
</evidence>
<sequence length="271" mass="28535">MSFAPAHLSLLFHIHPDDDPLLHGSTGLGICLPQGAYAALERQPAKRTSIAFYEGKRKVKEPVTRRAVELALDGPEKLTFWLRREMPLGAGMGMSGATALAACLELGVDLERAMRAAHQSEIEHSTGLGDVMAQAAALRDGPGARLVQRRSPGVGGDVVTSSLDGALALCLCGEGRNTSDVLKDDGWHEIINGAATAHPLPPLTLRAFLKAGRLFSELSGLMPPEAAAALAELPMGAVGTVAHLGTAVVVTGEEIEPIAAELEQFGEVRRF</sequence>
<evidence type="ECO:0008006" key="3">
    <source>
        <dbReference type="Google" id="ProtNLM"/>
    </source>
</evidence>
<dbReference type="PANTHER" id="PTHR42282">
    <property type="entry name" value="PANTOATE KINASE-RELATED"/>
    <property type="match status" value="1"/>
</dbReference>
<dbReference type="InterPro" id="IPR012043">
    <property type="entry name" value="PoK"/>
</dbReference>
<dbReference type="InterPro" id="IPR020568">
    <property type="entry name" value="Ribosomal_Su5_D2-typ_SF"/>
</dbReference>
<dbReference type="EMBL" id="DUAV01000034">
    <property type="protein sequence ID" value="HIG63982.1"/>
    <property type="molecule type" value="Genomic_DNA"/>
</dbReference>
<dbReference type="SUPFAM" id="SSF54211">
    <property type="entry name" value="Ribosomal protein S5 domain 2-like"/>
    <property type="match status" value="1"/>
</dbReference>
<dbReference type="AlphaFoldDB" id="A0A7C7ZE46"/>
<protein>
    <recommendedName>
        <fullName evidence="3">Pantoate kinase</fullName>
    </recommendedName>
</protein>
<organism evidence="1 2">
    <name type="scientific">Marine Group III euryarchaeote</name>
    <dbReference type="NCBI Taxonomy" id="2173149"/>
    <lineage>
        <taxon>Archaea</taxon>
        <taxon>Methanobacteriati</taxon>
        <taxon>Thermoplasmatota</taxon>
        <taxon>Thermoplasmata</taxon>
        <taxon>Candidatus Thermoprofundales</taxon>
    </lineage>
</organism>
<accession>A0A7C7ZE46</accession>
<dbReference type="PANTHER" id="PTHR42282:SF1">
    <property type="entry name" value="PANTOATE KINASE"/>
    <property type="match status" value="1"/>
</dbReference>
<evidence type="ECO:0000313" key="2">
    <source>
        <dbReference type="Proteomes" id="UP000589516"/>
    </source>
</evidence>
<reference evidence="2" key="1">
    <citation type="journal article" date="2019" name="bioRxiv">
        <title>Genome diversification in globally distributed novel marine Proteobacteria is linked to environmental adaptation.</title>
        <authorList>
            <person name="Zhou Z."/>
            <person name="Tran P.Q."/>
            <person name="Kieft K."/>
            <person name="Anantharaman K."/>
        </authorList>
    </citation>
    <scope>NUCLEOTIDE SEQUENCE [LARGE SCALE GENOMIC DNA]</scope>
</reference>
<comment type="caution">
    <text evidence="1">The sequence shown here is derived from an EMBL/GenBank/DDBJ whole genome shotgun (WGS) entry which is preliminary data.</text>
</comment>
<gene>
    <name evidence="1" type="ORF">EYQ16_05670</name>
</gene>
<proteinExistence type="predicted"/>
<dbReference type="Proteomes" id="UP000589516">
    <property type="component" value="Unassembled WGS sequence"/>
</dbReference>
<name>A0A7C7ZE46_9ARCH</name>